<dbReference type="PANTHER" id="PTHR24099">
    <property type="entry name" value="E3 UBIQUITIN-PROTEIN LIGASE TRIM36-RELATED"/>
    <property type="match status" value="1"/>
</dbReference>
<dbReference type="InterPro" id="IPR050617">
    <property type="entry name" value="E3_ligase_FN3/SPRY"/>
</dbReference>
<dbReference type="PANTHER" id="PTHR24099:SF16">
    <property type="entry name" value="E3 UBIQUITIN-PROTEIN LIGASE MIDLINE-1-LIKE ISOFORM X1"/>
    <property type="match status" value="1"/>
</dbReference>
<keyword evidence="1" id="KW-0862">Zinc</keyword>
<keyword evidence="1" id="KW-0479">Metal-binding</keyword>
<dbReference type="InterPro" id="IPR008979">
    <property type="entry name" value="Galactose-bd-like_sf"/>
</dbReference>
<reference evidence="3" key="1">
    <citation type="journal article" date="2020" name="Nat. Ecol. Evol.">
        <title>Deeply conserved synteny resolves early events in vertebrate evolution.</title>
        <authorList>
            <person name="Simakov O."/>
            <person name="Marletaz F."/>
            <person name="Yue J.X."/>
            <person name="O'Connell B."/>
            <person name="Jenkins J."/>
            <person name="Brandt A."/>
            <person name="Calef R."/>
            <person name="Tung C.H."/>
            <person name="Huang T.K."/>
            <person name="Schmutz J."/>
            <person name="Satoh N."/>
            <person name="Yu J.K."/>
            <person name="Putnam N.H."/>
            <person name="Green R.E."/>
            <person name="Rokhsar D.S."/>
        </authorList>
    </citation>
    <scope>NUCLEOTIDE SEQUENCE [LARGE SCALE GENOMIC DNA]</scope>
    <source>
        <strain evidence="3">S238N-H82</strain>
    </source>
</reference>
<dbReference type="SMART" id="SM00336">
    <property type="entry name" value="BBOX"/>
    <property type="match status" value="2"/>
</dbReference>
<dbReference type="SUPFAM" id="SSF57845">
    <property type="entry name" value="B-box zinc-binding domain"/>
    <property type="match status" value="1"/>
</dbReference>
<dbReference type="InterPro" id="IPR000315">
    <property type="entry name" value="Znf_B-box"/>
</dbReference>
<dbReference type="RefSeq" id="XP_035660268.1">
    <property type="nucleotide sequence ID" value="XM_035804375.1"/>
</dbReference>
<dbReference type="GO" id="GO:0008270">
    <property type="term" value="F:zinc ion binding"/>
    <property type="evidence" value="ECO:0007669"/>
    <property type="project" value="UniProtKB-KW"/>
</dbReference>
<evidence type="ECO:0000313" key="4">
    <source>
        <dbReference type="RefSeq" id="XP_035660268.1"/>
    </source>
</evidence>
<proteinExistence type="predicted"/>
<dbReference type="Pfam" id="PF00643">
    <property type="entry name" value="zf-B_box"/>
    <property type="match status" value="1"/>
</dbReference>
<dbReference type="AlphaFoldDB" id="A0A9J7KI94"/>
<dbReference type="Gene3D" id="4.10.830.40">
    <property type="match status" value="1"/>
</dbReference>
<protein>
    <submittedName>
        <fullName evidence="4">E3 ubiquitin-protein ligase Midline-1-like</fullName>
    </submittedName>
</protein>
<dbReference type="OMA" id="TVMCSEH"/>
<dbReference type="SUPFAM" id="SSF49785">
    <property type="entry name" value="Galactose-binding domain-like"/>
    <property type="match status" value="1"/>
</dbReference>
<dbReference type="CDD" id="cd19801">
    <property type="entry name" value="Bbox1_MID"/>
    <property type="match status" value="1"/>
</dbReference>
<keyword evidence="1" id="KW-0863">Zinc-finger</keyword>
<name>A0A9J7KI94_BRAFL</name>
<dbReference type="Proteomes" id="UP000001554">
    <property type="component" value="Chromosome 17"/>
</dbReference>
<dbReference type="KEGG" id="bfo:118404977"/>
<dbReference type="InterPro" id="IPR004939">
    <property type="entry name" value="APC_su10/DOC_dom"/>
</dbReference>
<feature type="domain" description="B box-type" evidence="2">
    <location>
        <begin position="63"/>
        <end position="105"/>
    </location>
</feature>
<accession>A0A9J7KI94</accession>
<sequence>MYSMSRGEGQVLPCQICEEEPPSPAVKLCVQCNVKYCETCLSNYHPRKGVFARHQLVEPTAEKKTVMCSEHDDEKVNLVCMVCEVPICHLCKLVGEHKEHDVAALSTQYNVKKEHLGSNVLKLKSWMSSLETFINDLDKMKQQVKNGGEQMRVKINSAMDELVSILQERRDVMLEKSRDMEKEKMDRLEQEDTKRKDELKTCKAVTSYADEVAKETDQACFLQAVKATNDRVTKTTPTKGHLKLPCDGEFPSPDFSSVAEVLKKLCVTQAPGQSKFLDHTIDGTNIVLSWEDVKSANVFVGPIPRHELQWQKEDFKEDDGDKWVTVSDIQESRYNLALPKESCAVVCQVRGFRGSAVSRVYGPWSEPLRLKIDCLKQITTNDCNISVSSTYSNTTSSHLLDGRDDTCWCSDQEGGKHWIRLEMKKNISSVQSLALKLVPKQAGHLWDASCRPPHVAVYGGNSLGDLSLVWEVNIGDNDDDVTLLRNLDKVYRCFELKIDQAKGTRSYRGGPRYIVCQLKASGIVVTKM</sequence>
<gene>
    <name evidence="4" type="primary">LOC118404977</name>
</gene>
<evidence type="ECO:0000256" key="1">
    <source>
        <dbReference type="PROSITE-ProRule" id="PRU00024"/>
    </source>
</evidence>
<keyword evidence="3" id="KW-1185">Reference proteome</keyword>
<dbReference type="Gene3D" id="2.60.120.260">
    <property type="entry name" value="Galactose-binding domain-like"/>
    <property type="match status" value="1"/>
</dbReference>
<evidence type="ECO:0000259" key="2">
    <source>
        <dbReference type="PROSITE" id="PS50119"/>
    </source>
</evidence>
<evidence type="ECO:0000313" key="3">
    <source>
        <dbReference type="Proteomes" id="UP000001554"/>
    </source>
</evidence>
<reference evidence="4" key="2">
    <citation type="submission" date="2025-08" db="UniProtKB">
        <authorList>
            <consortium name="RefSeq"/>
        </authorList>
    </citation>
    <scope>IDENTIFICATION</scope>
    <source>
        <strain evidence="4">S238N-H82</strain>
        <tissue evidence="4">Testes</tissue>
    </source>
</reference>
<dbReference type="OrthoDB" id="153872at2759"/>
<dbReference type="Gene3D" id="3.30.160.60">
    <property type="entry name" value="Classic Zinc Finger"/>
    <property type="match status" value="1"/>
</dbReference>
<organism evidence="3 4">
    <name type="scientific">Branchiostoma floridae</name>
    <name type="common">Florida lancelet</name>
    <name type="synonym">Amphioxus</name>
    <dbReference type="NCBI Taxonomy" id="7739"/>
    <lineage>
        <taxon>Eukaryota</taxon>
        <taxon>Metazoa</taxon>
        <taxon>Chordata</taxon>
        <taxon>Cephalochordata</taxon>
        <taxon>Leptocardii</taxon>
        <taxon>Amphioxiformes</taxon>
        <taxon>Branchiostomatidae</taxon>
        <taxon>Branchiostoma</taxon>
    </lineage>
</organism>
<dbReference type="GeneID" id="118404977"/>
<dbReference type="Pfam" id="PF22586">
    <property type="entry name" value="ANCHR-like_BBOX"/>
    <property type="match status" value="1"/>
</dbReference>
<dbReference type="PROSITE" id="PS50119">
    <property type="entry name" value="ZF_BBOX"/>
    <property type="match status" value="1"/>
</dbReference>
<dbReference type="SMART" id="SM01337">
    <property type="entry name" value="APC10"/>
    <property type="match status" value="1"/>
</dbReference>